<protein>
    <recommendedName>
        <fullName evidence="1">2EXR domain-containing protein</fullName>
    </recommendedName>
</protein>
<evidence type="ECO:0000313" key="2">
    <source>
        <dbReference type="EMBL" id="KAF2148869.1"/>
    </source>
</evidence>
<sequence>MADATAHTNPSSFPTFSEFPTEIRNLIWRCALPRTPAMIVYDYQRPFLGDNWQERFIDESDIALFDHYGEGAAVLEFCYDHLYDTIFSLPLAHVSREARAATLSWAHQFGSKVAPTDEVNAGYSVKYRPHRDVLYVKPEL</sequence>
<feature type="domain" description="2EXR" evidence="1">
    <location>
        <begin position="13"/>
        <end position="134"/>
    </location>
</feature>
<dbReference type="EMBL" id="ML996092">
    <property type="protein sequence ID" value="KAF2148869.1"/>
    <property type="molecule type" value="Genomic_DNA"/>
</dbReference>
<dbReference type="Pfam" id="PF20150">
    <property type="entry name" value="2EXR"/>
    <property type="match status" value="1"/>
</dbReference>
<dbReference type="AlphaFoldDB" id="A0A9P4IUB0"/>
<keyword evidence="3" id="KW-1185">Reference proteome</keyword>
<dbReference type="OrthoDB" id="3561261at2759"/>
<comment type="caution">
    <text evidence="2">The sequence shown here is derived from an EMBL/GenBank/DDBJ whole genome shotgun (WGS) entry which is preliminary data.</text>
</comment>
<reference evidence="2" key="1">
    <citation type="journal article" date="2020" name="Stud. Mycol.">
        <title>101 Dothideomycetes genomes: a test case for predicting lifestyles and emergence of pathogens.</title>
        <authorList>
            <person name="Haridas S."/>
            <person name="Albert R."/>
            <person name="Binder M."/>
            <person name="Bloem J."/>
            <person name="Labutti K."/>
            <person name="Salamov A."/>
            <person name="Andreopoulos B."/>
            <person name="Baker S."/>
            <person name="Barry K."/>
            <person name="Bills G."/>
            <person name="Bluhm B."/>
            <person name="Cannon C."/>
            <person name="Castanera R."/>
            <person name="Culley D."/>
            <person name="Daum C."/>
            <person name="Ezra D."/>
            <person name="Gonzalez J."/>
            <person name="Henrissat B."/>
            <person name="Kuo A."/>
            <person name="Liang C."/>
            <person name="Lipzen A."/>
            <person name="Lutzoni F."/>
            <person name="Magnuson J."/>
            <person name="Mondo S."/>
            <person name="Nolan M."/>
            <person name="Ohm R."/>
            <person name="Pangilinan J."/>
            <person name="Park H.-J."/>
            <person name="Ramirez L."/>
            <person name="Alfaro M."/>
            <person name="Sun H."/>
            <person name="Tritt A."/>
            <person name="Yoshinaga Y."/>
            <person name="Zwiers L.-H."/>
            <person name="Turgeon B."/>
            <person name="Goodwin S."/>
            <person name="Spatafora J."/>
            <person name="Crous P."/>
            <person name="Grigoriev I."/>
        </authorList>
    </citation>
    <scope>NUCLEOTIDE SEQUENCE</scope>
    <source>
        <strain evidence="2">CBS 260.36</strain>
    </source>
</reference>
<evidence type="ECO:0000313" key="3">
    <source>
        <dbReference type="Proteomes" id="UP000799439"/>
    </source>
</evidence>
<evidence type="ECO:0000259" key="1">
    <source>
        <dbReference type="Pfam" id="PF20150"/>
    </source>
</evidence>
<dbReference type="Proteomes" id="UP000799439">
    <property type="component" value="Unassembled WGS sequence"/>
</dbReference>
<gene>
    <name evidence="2" type="ORF">K461DRAFT_297356</name>
</gene>
<organism evidence="2 3">
    <name type="scientific">Myriangium duriaei CBS 260.36</name>
    <dbReference type="NCBI Taxonomy" id="1168546"/>
    <lineage>
        <taxon>Eukaryota</taxon>
        <taxon>Fungi</taxon>
        <taxon>Dikarya</taxon>
        <taxon>Ascomycota</taxon>
        <taxon>Pezizomycotina</taxon>
        <taxon>Dothideomycetes</taxon>
        <taxon>Dothideomycetidae</taxon>
        <taxon>Myriangiales</taxon>
        <taxon>Myriangiaceae</taxon>
        <taxon>Myriangium</taxon>
    </lineage>
</organism>
<dbReference type="InterPro" id="IPR045518">
    <property type="entry name" value="2EXR"/>
</dbReference>
<name>A0A9P4IUB0_9PEZI</name>
<accession>A0A9P4IUB0</accession>
<proteinExistence type="predicted"/>